<evidence type="ECO:0008006" key="5">
    <source>
        <dbReference type="Google" id="ProtNLM"/>
    </source>
</evidence>
<gene>
    <name evidence="3" type="ORF">C0Z20_02745</name>
</gene>
<comment type="caution">
    <text evidence="3">The sequence shown here is derived from an EMBL/GenBank/DDBJ whole genome shotgun (WGS) entry which is preliminary data.</text>
</comment>
<accession>A0A2N7XAZ5</accession>
<dbReference type="RefSeq" id="WP_018439223.1">
    <property type="nucleotide sequence ID" value="NZ_KB890165.1"/>
</dbReference>
<name>A0A2N7XAZ5_9BURK</name>
<evidence type="ECO:0000256" key="1">
    <source>
        <dbReference type="SAM" id="MobiDB-lite"/>
    </source>
</evidence>
<evidence type="ECO:0000313" key="4">
    <source>
        <dbReference type="Proteomes" id="UP000235777"/>
    </source>
</evidence>
<dbReference type="OrthoDB" id="9133844at2"/>
<feature type="compositionally biased region" description="Polar residues" evidence="1">
    <location>
        <begin position="73"/>
        <end position="97"/>
    </location>
</feature>
<feature type="chain" id="PRO_5014996279" description="DUF4148 domain-containing protein" evidence="2">
    <location>
        <begin position="24"/>
        <end position="103"/>
    </location>
</feature>
<keyword evidence="4" id="KW-1185">Reference proteome</keyword>
<dbReference type="EMBL" id="PNYC01000001">
    <property type="protein sequence ID" value="PMS38777.1"/>
    <property type="molecule type" value="Genomic_DNA"/>
</dbReference>
<sequence>MKTKFIAALLLATSASIAAPAFASGYGPAPFYRPDVGAPSSQRGISAQTLAAEQYNATTVARDDTTSGVGGTVESSQSQSGGAHSRSDSMPTQSGTQGLYFGH</sequence>
<organism evidence="3 4">
    <name type="scientific">Trinickia symbiotica</name>
    <dbReference type="NCBI Taxonomy" id="863227"/>
    <lineage>
        <taxon>Bacteria</taxon>
        <taxon>Pseudomonadati</taxon>
        <taxon>Pseudomonadota</taxon>
        <taxon>Betaproteobacteria</taxon>
        <taxon>Burkholderiales</taxon>
        <taxon>Burkholderiaceae</taxon>
        <taxon>Trinickia</taxon>
    </lineage>
</organism>
<evidence type="ECO:0000313" key="3">
    <source>
        <dbReference type="EMBL" id="PMS38777.1"/>
    </source>
</evidence>
<reference evidence="3 4" key="1">
    <citation type="submission" date="2018-01" db="EMBL/GenBank/DDBJ databases">
        <title>Whole genome analyses suggest that Burkholderia sensu lato contains two further novel genera in the rhizoxinica-symbiotica group Mycetohabitans gen. nov., and Trinickia gen. nov.: implications for the evolution of diazotrophy and nodulation in the Burkholderiaceae.</title>
        <authorList>
            <person name="Estrada-de los Santos P."/>
            <person name="Palmer M."/>
            <person name="Chavez-Ramirez B."/>
            <person name="Beukes C."/>
            <person name="Steenkamp E.T."/>
            <person name="Hirsch A.M."/>
            <person name="Manyaka P."/>
            <person name="Maluk M."/>
            <person name="Lafos M."/>
            <person name="Crook M."/>
            <person name="Gross E."/>
            <person name="Simon M.F."/>
            <person name="Bueno dos Reis Junior F."/>
            <person name="Poole P.S."/>
            <person name="Venter S.N."/>
            <person name="James E.K."/>
        </authorList>
    </citation>
    <scope>NUCLEOTIDE SEQUENCE [LARGE SCALE GENOMIC DNA]</scope>
    <source>
        <strain evidence="3 4">JPY 581</strain>
    </source>
</reference>
<keyword evidence="2" id="KW-0732">Signal</keyword>
<dbReference type="Proteomes" id="UP000235777">
    <property type="component" value="Unassembled WGS sequence"/>
</dbReference>
<feature type="signal peptide" evidence="2">
    <location>
        <begin position="1"/>
        <end position="23"/>
    </location>
</feature>
<protein>
    <recommendedName>
        <fullName evidence="5">DUF4148 domain-containing protein</fullName>
    </recommendedName>
</protein>
<feature type="region of interest" description="Disordered" evidence="1">
    <location>
        <begin position="59"/>
        <end position="103"/>
    </location>
</feature>
<proteinExistence type="predicted"/>
<dbReference type="AlphaFoldDB" id="A0A2N7XAZ5"/>
<evidence type="ECO:0000256" key="2">
    <source>
        <dbReference type="SAM" id="SignalP"/>
    </source>
</evidence>